<keyword evidence="1" id="KW-0805">Transcription regulation</keyword>
<dbReference type="Pfam" id="PF04967">
    <property type="entry name" value="HTH_10"/>
    <property type="match status" value="1"/>
</dbReference>
<evidence type="ECO:0000259" key="4">
    <source>
        <dbReference type="Pfam" id="PF15915"/>
    </source>
</evidence>
<keyword evidence="6" id="KW-1185">Reference proteome</keyword>
<dbReference type="PANTHER" id="PTHR34236">
    <property type="entry name" value="DIMETHYL SULFOXIDE REDUCTASE TRANSCRIPTIONAL ACTIVATOR"/>
    <property type="match status" value="1"/>
</dbReference>
<dbReference type="InterPro" id="IPR007050">
    <property type="entry name" value="HTH_bacterioopsin"/>
</dbReference>
<evidence type="ECO:0000313" key="5">
    <source>
        <dbReference type="EMBL" id="UWM54352.1"/>
    </source>
</evidence>
<evidence type="ECO:0000259" key="3">
    <source>
        <dbReference type="Pfam" id="PF04967"/>
    </source>
</evidence>
<name>A0A9E7R2I7_9EURY</name>
<dbReference type="EMBL" id="CP104003">
    <property type="protein sequence ID" value="UWM54352.1"/>
    <property type="molecule type" value="Genomic_DNA"/>
</dbReference>
<dbReference type="KEGG" id="ssai:N0B31_19820"/>
<feature type="domain" description="HTH bat-type" evidence="3">
    <location>
        <begin position="156"/>
        <end position="207"/>
    </location>
</feature>
<protein>
    <submittedName>
        <fullName evidence="5">Helix-turn-helix domain-containing protein</fullName>
    </submittedName>
</protein>
<organism evidence="5 6">
    <name type="scientific">Salinirubellus salinus</name>
    <dbReference type="NCBI Taxonomy" id="1364945"/>
    <lineage>
        <taxon>Archaea</taxon>
        <taxon>Methanobacteriati</taxon>
        <taxon>Methanobacteriota</taxon>
        <taxon>Stenosarchaea group</taxon>
        <taxon>Halobacteria</taxon>
        <taxon>Halobacteriales</taxon>
        <taxon>Natronomonadaceae</taxon>
        <taxon>Salinirubellus</taxon>
    </lineage>
</organism>
<evidence type="ECO:0000313" key="6">
    <source>
        <dbReference type="Proteomes" id="UP001057580"/>
    </source>
</evidence>
<dbReference type="Pfam" id="PF15915">
    <property type="entry name" value="BAT"/>
    <property type="match status" value="1"/>
</dbReference>
<dbReference type="PANTHER" id="PTHR34236:SF1">
    <property type="entry name" value="DIMETHYL SULFOXIDE REDUCTASE TRANSCRIPTIONAL ACTIVATOR"/>
    <property type="match status" value="1"/>
</dbReference>
<dbReference type="InterPro" id="IPR031803">
    <property type="entry name" value="BAT_GAF/HTH-assoc"/>
</dbReference>
<feature type="domain" description="Bacterioopsin transcriptional activator GAF and HTH associated" evidence="4">
    <location>
        <begin position="13"/>
        <end position="150"/>
    </location>
</feature>
<reference evidence="5" key="1">
    <citation type="submission" date="2022-09" db="EMBL/GenBank/DDBJ databases">
        <title>Diverse halophilic archaea isolated from saline environments.</title>
        <authorList>
            <person name="Cui H.-L."/>
        </authorList>
    </citation>
    <scope>NUCLEOTIDE SEQUENCE</scope>
    <source>
        <strain evidence="5">ZS-35-S2</strain>
    </source>
</reference>
<dbReference type="Proteomes" id="UP001057580">
    <property type="component" value="Chromosome"/>
</dbReference>
<dbReference type="RefSeq" id="WP_260593372.1">
    <property type="nucleotide sequence ID" value="NZ_CP104003.1"/>
</dbReference>
<accession>A0A9E7R2I7</accession>
<dbReference type="GeneID" id="74944720"/>
<proteinExistence type="predicted"/>
<keyword evidence="2" id="KW-0804">Transcription</keyword>
<dbReference type="AlphaFoldDB" id="A0A9E7R2I7"/>
<evidence type="ECO:0000256" key="1">
    <source>
        <dbReference type="ARBA" id="ARBA00023015"/>
    </source>
</evidence>
<evidence type="ECO:0000256" key="2">
    <source>
        <dbReference type="ARBA" id="ARBA00023163"/>
    </source>
</evidence>
<sequence>MATIVRGTVPAEEFALARTLGAYPDAEVECERIIRSGESSVMPLLWMRHVDREAVERSFEADPTVDDVTCLSEFEDETLYRMNWVDHVDLLLQLLTNAEATVLDAYGQGNRWQLRVFYPDRDHFSRTHEFAEAHGLTFDVESIRELEGEPAGRFGLSEDQYEALVLATRRGFFEIPRETTMEELASELDISHQALSERLRRATGSLVEDTLLVGPVSEAGSG</sequence>
<gene>
    <name evidence="5" type="ORF">N0B31_19820</name>
</gene>